<dbReference type="Proteomes" id="UP001159363">
    <property type="component" value="Chromosome 9"/>
</dbReference>
<protein>
    <submittedName>
        <fullName evidence="1">Uncharacterized protein</fullName>
    </submittedName>
</protein>
<dbReference type="EMBL" id="JARBHB010000010">
    <property type="protein sequence ID" value="KAJ8874402.1"/>
    <property type="molecule type" value="Genomic_DNA"/>
</dbReference>
<accession>A0ABQ9GQW2</accession>
<gene>
    <name evidence="1" type="ORF">PR048_025251</name>
</gene>
<organism evidence="1 2">
    <name type="scientific">Dryococelus australis</name>
    <dbReference type="NCBI Taxonomy" id="614101"/>
    <lineage>
        <taxon>Eukaryota</taxon>
        <taxon>Metazoa</taxon>
        <taxon>Ecdysozoa</taxon>
        <taxon>Arthropoda</taxon>
        <taxon>Hexapoda</taxon>
        <taxon>Insecta</taxon>
        <taxon>Pterygota</taxon>
        <taxon>Neoptera</taxon>
        <taxon>Polyneoptera</taxon>
        <taxon>Phasmatodea</taxon>
        <taxon>Verophasmatodea</taxon>
        <taxon>Anareolatae</taxon>
        <taxon>Phasmatidae</taxon>
        <taxon>Eurycanthinae</taxon>
        <taxon>Dryococelus</taxon>
    </lineage>
</organism>
<sequence length="148" mass="17170">MQHGSNRICQAIASVDVASNTRRAHTANRRAANHQQSVFATNTKEFGTLVWTFRGMLVFNSPQTVSMEWSKEDIHIAVIVGQEEAECRRKIIILLSPYRHEKAKEKNLTGIGKGTLELYTNRWFGYEAFRFLENRDKPQPRMDTVRWM</sequence>
<evidence type="ECO:0000313" key="2">
    <source>
        <dbReference type="Proteomes" id="UP001159363"/>
    </source>
</evidence>
<proteinExistence type="predicted"/>
<evidence type="ECO:0000313" key="1">
    <source>
        <dbReference type="EMBL" id="KAJ8874402.1"/>
    </source>
</evidence>
<comment type="caution">
    <text evidence="1">The sequence shown here is derived from an EMBL/GenBank/DDBJ whole genome shotgun (WGS) entry which is preliminary data.</text>
</comment>
<keyword evidence="2" id="KW-1185">Reference proteome</keyword>
<reference evidence="1 2" key="1">
    <citation type="submission" date="2023-02" db="EMBL/GenBank/DDBJ databases">
        <title>LHISI_Scaffold_Assembly.</title>
        <authorList>
            <person name="Stuart O.P."/>
            <person name="Cleave R."/>
            <person name="Magrath M.J.L."/>
            <person name="Mikheyev A.S."/>
        </authorList>
    </citation>
    <scope>NUCLEOTIDE SEQUENCE [LARGE SCALE GENOMIC DNA]</scope>
    <source>
        <strain evidence="1">Daus_M_001</strain>
        <tissue evidence="1">Leg muscle</tissue>
    </source>
</reference>
<name>A0ABQ9GQW2_9NEOP</name>